<organism evidence="1 2">
    <name type="scientific">Colletotrichum truncatum</name>
    <name type="common">Anthracnose fungus</name>
    <name type="synonym">Colletotrichum capsici</name>
    <dbReference type="NCBI Taxonomy" id="5467"/>
    <lineage>
        <taxon>Eukaryota</taxon>
        <taxon>Fungi</taxon>
        <taxon>Dikarya</taxon>
        <taxon>Ascomycota</taxon>
        <taxon>Pezizomycotina</taxon>
        <taxon>Sordariomycetes</taxon>
        <taxon>Hypocreomycetidae</taxon>
        <taxon>Glomerellales</taxon>
        <taxon>Glomerellaceae</taxon>
        <taxon>Colletotrichum</taxon>
        <taxon>Colletotrichum truncatum species complex</taxon>
    </lineage>
</organism>
<evidence type="ECO:0000313" key="1">
    <source>
        <dbReference type="EMBL" id="KAL0938236.1"/>
    </source>
</evidence>
<dbReference type="EMBL" id="VUJX02000004">
    <property type="protein sequence ID" value="KAL0938236.1"/>
    <property type="molecule type" value="Genomic_DNA"/>
</dbReference>
<proteinExistence type="predicted"/>
<comment type="caution">
    <text evidence="1">The sequence shown here is derived from an EMBL/GenBank/DDBJ whole genome shotgun (WGS) entry which is preliminary data.</text>
</comment>
<accession>A0ACC3Z2B9</accession>
<keyword evidence="2" id="KW-1185">Reference proteome</keyword>
<keyword evidence="1" id="KW-0378">Hydrolase</keyword>
<dbReference type="Proteomes" id="UP000805649">
    <property type="component" value="Unassembled WGS sequence"/>
</dbReference>
<protein>
    <submittedName>
        <fullName evidence="1">Glycoside hydrolase family 53 protein</fullName>
    </submittedName>
</protein>
<evidence type="ECO:0000313" key="2">
    <source>
        <dbReference type="Proteomes" id="UP000805649"/>
    </source>
</evidence>
<reference evidence="1 2" key="1">
    <citation type="journal article" date="2020" name="Phytopathology">
        <title>Genome Sequence Resources of Colletotrichum truncatum, C. plurivorum, C. musicola, and C. sojae: Four Species Pathogenic to Soybean (Glycine max).</title>
        <authorList>
            <person name="Rogerio F."/>
            <person name="Boufleur T.R."/>
            <person name="Ciampi-Guillardi M."/>
            <person name="Sukno S.A."/>
            <person name="Thon M.R."/>
            <person name="Massola Junior N.S."/>
            <person name="Baroncelli R."/>
        </authorList>
    </citation>
    <scope>NUCLEOTIDE SEQUENCE [LARGE SCALE GENOMIC DNA]</scope>
    <source>
        <strain evidence="1 2">CMES1059</strain>
    </source>
</reference>
<gene>
    <name evidence="1" type="ORF">CTRU02_207967</name>
</gene>
<name>A0ACC3Z2B9_COLTU</name>
<sequence length="396" mass="44673">MRTLKIIKMLFSIAPVALTFLTLIFPATATPQLPPRRPKFYYGHDISSVKWLEDSGASFKDSARHNKTRPLEDILGDGGMNAARLRLWVDPPSGDHNLEYNLELASRLYKKGYAIYLDFHFSDNWADPGKQITPAAWPTTFDALSKTLRNYVKDTLIAFHKAGIDLAIVSLGNEVTHGMLWPLGYATIDIHPKSSRIANFTDFARLYTSARGGVDDAVRRGVSKPDTMLHLSFGWNSTLQEIFYETLIETGIVKPADWDVFGISFYPWNGLRATYDNLRKTIGVFTSPPYVKPVHVVETDYPVSCPALNISNADRLTLSPQGQTDWVREVVDILKETPKNLGRGIWYWEPASIDNPPLGSACEDVLLFDRQITSDSKLVGYSRESVNMYKPKKRHE</sequence>